<keyword evidence="3" id="KW-0731">Sigma factor</keyword>
<dbReference type="EMBL" id="JAVRHY010000018">
    <property type="protein sequence ID" value="MDT0619691.1"/>
    <property type="molecule type" value="Genomic_DNA"/>
</dbReference>
<dbReference type="Proteomes" id="UP001259982">
    <property type="component" value="Unassembled WGS sequence"/>
</dbReference>
<dbReference type="SUPFAM" id="SSF88946">
    <property type="entry name" value="Sigma2 domain of RNA polymerase sigma factors"/>
    <property type="match status" value="1"/>
</dbReference>
<organism evidence="7 8">
    <name type="scientific">Spectribacter acetivorans</name>
    <dbReference type="NCBI Taxonomy" id="3075603"/>
    <lineage>
        <taxon>Bacteria</taxon>
        <taxon>Pseudomonadati</taxon>
        <taxon>Pseudomonadota</taxon>
        <taxon>Gammaproteobacteria</taxon>
        <taxon>Salinisphaerales</taxon>
        <taxon>Salinisphaeraceae</taxon>
        <taxon>Spectribacter</taxon>
    </lineage>
</organism>
<dbReference type="PANTHER" id="PTHR43133">
    <property type="entry name" value="RNA POLYMERASE ECF-TYPE SIGMA FACTO"/>
    <property type="match status" value="1"/>
</dbReference>
<dbReference type="PANTHER" id="PTHR43133:SF51">
    <property type="entry name" value="RNA POLYMERASE SIGMA FACTOR"/>
    <property type="match status" value="1"/>
</dbReference>
<dbReference type="CDD" id="cd06171">
    <property type="entry name" value="Sigma70_r4"/>
    <property type="match status" value="1"/>
</dbReference>
<feature type="domain" description="RNA polymerase sigma-70 region 2" evidence="5">
    <location>
        <begin position="15"/>
        <end position="74"/>
    </location>
</feature>
<sequence length="167" mass="19480">MSSRQHQFDAMTAAVANDLFRYAVWLCRDRDLAQDLVQETLLRAWRFMDKLRDSGAVKAWLLTTLRREHARLYERKHLDRVDMDMSFIEDESGRDPFADAERRELQQRIAALPEDYREPLAMQVILGCKVAEIAEAMDLSESAVMTRLFRARKQLMDGTDRAVESVQ</sequence>
<dbReference type="InterPro" id="IPR007627">
    <property type="entry name" value="RNA_pol_sigma70_r2"/>
</dbReference>
<dbReference type="InterPro" id="IPR013325">
    <property type="entry name" value="RNA_pol_sigma_r2"/>
</dbReference>
<dbReference type="RefSeq" id="WP_311660282.1">
    <property type="nucleotide sequence ID" value="NZ_JAVRHY010000018.1"/>
</dbReference>
<dbReference type="Pfam" id="PF08281">
    <property type="entry name" value="Sigma70_r4_2"/>
    <property type="match status" value="1"/>
</dbReference>
<dbReference type="Pfam" id="PF04542">
    <property type="entry name" value="Sigma70_r2"/>
    <property type="match status" value="1"/>
</dbReference>
<evidence type="ECO:0000256" key="4">
    <source>
        <dbReference type="ARBA" id="ARBA00023163"/>
    </source>
</evidence>
<proteinExistence type="inferred from homology"/>
<protein>
    <submittedName>
        <fullName evidence="7">Sigma-70 family RNA polymerase sigma factor</fullName>
    </submittedName>
</protein>
<dbReference type="NCBIfam" id="TIGR02937">
    <property type="entry name" value="sigma70-ECF"/>
    <property type="match status" value="1"/>
</dbReference>
<evidence type="ECO:0000259" key="5">
    <source>
        <dbReference type="Pfam" id="PF04542"/>
    </source>
</evidence>
<name>A0ABU3BB40_9GAMM</name>
<dbReference type="InterPro" id="IPR013324">
    <property type="entry name" value="RNA_pol_sigma_r3/r4-like"/>
</dbReference>
<evidence type="ECO:0000259" key="6">
    <source>
        <dbReference type="Pfam" id="PF08281"/>
    </source>
</evidence>
<dbReference type="Gene3D" id="1.10.10.10">
    <property type="entry name" value="Winged helix-like DNA-binding domain superfamily/Winged helix DNA-binding domain"/>
    <property type="match status" value="1"/>
</dbReference>
<dbReference type="Gene3D" id="1.10.1740.10">
    <property type="match status" value="1"/>
</dbReference>
<dbReference type="InterPro" id="IPR039425">
    <property type="entry name" value="RNA_pol_sigma-70-like"/>
</dbReference>
<comment type="caution">
    <text evidence="7">The sequence shown here is derived from an EMBL/GenBank/DDBJ whole genome shotgun (WGS) entry which is preliminary data.</text>
</comment>
<dbReference type="InterPro" id="IPR013249">
    <property type="entry name" value="RNA_pol_sigma70_r4_t2"/>
</dbReference>
<dbReference type="InterPro" id="IPR014284">
    <property type="entry name" value="RNA_pol_sigma-70_dom"/>
</dbReference>
<evidence type="ECO:0000313" key="7">
    <source>
        <dbReference type="EMBL" id="MDT0619691.1"/>
    </source>
</evidence>
<comment type="similarity">
    <text evidence="1">Belongs to the sigma-70 factor family. ECF subfamily.</text>
</comment>
<feature type="domain" description="RNA polymerase sigma factor 70 region 4 type 2" evidence="6">
    <location>
        <begin position="102"/>
        <end position="155"/>
    </location>
</feature>
<dbReference type="SUPFAM" id="SSF88659">
    <property type="entry name" value="Sigma3 and sigma4 domains of RNA polymerase sigma factors"/>
    <property type="match status" value="1"/>
</dbReference>
<gene>
    <name evidence="7" type="ORF">RM531_14525</name>
</gene>
<evidence type="ECO:0000256" key="1">
    <source>
        <dbReference type="ARBA" id="ARBA00010641"/>
    </source>
</evidence>
<evidence type="ECO:0000313" key="8">
    <source>
        <dbReference type="Proteomes" id="UP001259982"/>
    </source>
</evidence>
<dbReference type="InterPro" id="IPR036388">
    <property type="entry name" value="WH-like_DNA-bd_sf"/>
</dbReference>
<keyword evidence="4" id="KW-0804">Transcription</keyword>
<evidence type="ECO:0000256" key="3">
    <source>
        <dbReference type="ARBA" id="ARBA00023082"/>
    </source>
</evidence>
<accession>A0ABU3BB40</accession>
<keyword evidence="2" id="KW-0805">Transcription regulation</keyword>
<reference evidence="7 8" key="1">
    <citation type="submission" date="2023-09" db="EMBL/GenBank/DDBJ databases">
        <authorList>
            <person name="Rey-Velasco X."/>
        </authorList>
    </citation>
    <scope>NUCLEOTIDE SEQUENCE [LARGE SCALE GENOMIC DNA]</scope>
    <source>
        <strain evidence="7 8">P385</strain>
    </source>
</reference>
<evidence type="ECO:0000256" key="2">
    <source>
        <dbReference type="ARBA" id="ARBA00023015"/>
    </source>
</evidence>
<keyword evidence="8" id="KW-1185">Reference proteome</keyword>